<proteinExistence type="predicted"/>
<dbReference type="EMBL" id="JALJOQ010000085">
    <property type="protein sequence ID" value="KAK9800166.1"/>
    <property type="molecule type" value="Genomic_DNA"/>
</dbReference>
<dbReference type="Pfam" id="PF04266">
    <property type="entry name" value="ASCH"/>
    <property type="match status" value="1"/>
</dbReference>
<evidence type="ECO:0000259" key="2">
    <source>
        <dbReference type="Pfam" id="PF04266"/>
    </source>
</evidence>
<dbReference type="CDD" id="cd06554">
    <property type="entry name" value="ASCH_ASC-1_like"/>
    <property type="match status" value="1"/>
</dbReference>
<name>A0AAW1NXW4_9CHLO</name>
<dbReference type="AlphaFoldDB" id="A0AAW1NXW4"/>
<protein>
    <recommendedName>
        <fullName evidence="2">ASCH domain-containing protein</fullName>
    </recommendedName>
</protein>
<dbReference type="InterPro" id="IPR007374">
    <property type="entry name" value="ASCH_domain"/>
</dbReference>
<dbReference type="Proteomes" id="UP001465755">
    <property type="component" value="Unassembled WGS sequence"/>
</dbReference>
<keyword evidence="4" id="KW-1185">Reference proteome</keyword>
<evidence type="ECO:0000313" key="3">
    <source>
        <dbReference type="EMBL" id="KAK9800166.1"/>
    </source>
</evidence>
<dbReference type="PANTHER" id="PTHR12963">
    <property type="entry name" value="THYROID RECEPTOR INTERACTING PROTEIN RELATED"/>
    <property type="match status" value="1"/>
</dbReference>
<feature type="compositionally biased region" description="Low complexity" evidence="1">
    <location>
        <begin position="262"/>
        <end position="276"/>
    </location>
</feature>
<dbReference type="InterPro" id="IPR015947">
    <property type="entry name" value="PUA-like_sf"/>
</dbReference>
<feature type="region of interest" description="Disordered" evidence="1">
    <location>
        <begin position="301"/>
        <end position="332"/>
    </location>
</feature>
<feature type="region of interest" description="Disordered" evidence="1">
    <location>
        <begin position="160"/>
        <end position="284"/>
    </location>
</feature>
<accession>A0AAW1NXW4</accession>
<dbReference type="InterPro" id="IPR039128">
    <property type="entry name" value="TRIP4-like"/>
</dbReference>
<dbReference type="Gene3D" id="2.30.130.30">
    <property type="entry name" value="Hypothetical protein"/>
    <property type="match status" value="1"/>
</dbReference>
<feature type="domain" description="ASCH" evidence="2">
    <location>
        <begin position="18"/>
        <end position="108"/>
    </location>
</feature>
<evidence type="ECO:0000313" key="4">
    <source>
        <dbReference type="Proteomes" id="UP001465755"/>
    </source>
</evidence>
<dbReference type="PANTHER" id="PTHR12963:SF0">
    <property type="entry name" value="EXPRESSED PROTEIN"/>
    <property type="match status" value="1"/>
</dbReference>
<sequence>MINGTCGEASASSSRLTLTLHQPWASLLVWGVKRIEGRNWEVRQRGVLWIHAATKPPDKQHIQEMHGLYRRLHADDSAAEVQLPTHYPVGALVGCVRVVGCLRAEEVEHWAGLPENVKEEVGSAWCSLCENPQRLPMPLGMTGQQGLWYLPEDIHAAAVAGLQPPPKGPGVQQPIKWSHFPAPDPTNRGRLPRSQNANKWQSRYLPSNGRDWSQTRLPEEAGSSRSGHHSPVRDPGAWHSFTRKRQASQSFSPPHARAQHTPAGSPAAGASASDASPQHKRQDTAWLQGAHIDWSPSCRSGFHDLAAAPPAPQHRGPPAHAQQRGGELNGLDAAGTGLVLTMGKMIPPTRDIDDVWYDY</sequence>
<feature type="compositionally biased region" description="Polar residues" evidence="1">
    <location>
        <begin position="193"/>
        <end position="216"/>
    </location>
</feature>
<gene>
    <name evidence="3" type="ORF">WJX73_001702</name>
</gene>
<reference evidence="3 4" key="1">
    <citation type="journal article" date="2024" name="Nat. Commun.">
        <title>Phylogenomics reveals the evolutionary origins of lichenization in chlorophyte algae.</title>
        <authorList>
            <person name="Puginier C."/>
            <person name="Libourel C."/>
            <person name="Otte J."/>
            <person name="Skaloud P."/>
            <person name="Haon M."/>
            <person name="Grisel S."/>
            <person name="Petersen M."/>
            <person name="Berrin J.G."/>
            <person name="Delaux P.M."/>
            <person name="Dal Grande F."/>
            <person name="Keller J."/>
        </authorList>
    </citation>
    <scope>NUCLEOTIDE SEQUENCE [LARGE SCALE GENOMIC DNA]</scope>
    <source>
        <strain evidence="3 4">SAG 2036</strain>
    </source>
</reference>
<dbReference type="SUPFAM" id="SSF88697">
    <property type="entry name" value="PUA domain-like"/>
    <property type="match status" value="1"/>
</dbReference>
<organism evidence="3 4">
    <name type="scientific">Symbiochloris irregularis</name>
    <dbReference type="NCBI Taxonomy" id="706552"/>
    <lineage>
        <taxon>Eukaryota</taxon>
        <taxon>Viridiplantae</taxon>
        <taxon>Chlorophyta</taxon>
        <taxon>core chlorophytes</taxon>
        <taxon>Trebouxiophyceae</taxon>
        <taxon>Trebouxiales</taxon>
        <taxon>Trebouxiaceae</taxon>
        <taxon>Symbiochloris</taxon>
    </lineage>
</organism>
<comment type="caution">
    <text evidence="3">The sequence shown here is derived from an EMBL/GenBank/DDBJ whole genome shotgun (WGS) entry which is preliminary data.</text>
</comment>
<evidence type="ECO:0000256" key="1">
    <source>
        <dbReference type="SAM" id="MobiDB-lite"/>
    </source>
</evidence>